<feature type="coiled-coil region" evidence="11">
    <location>
        <begin position="20"/>
        <end position="101"/>
    </location>
</feature>
<comment type="subcellular location">
    <subcellularLocation>
        <location evidence="3">Cytoplasm</location>
    </subcellularLocation>
    <subcellularLocation>
        <location evidence="2">Nucleus</location>
    </subcellularLocation>
</comment>
<evidence type="ECO:0000313" key="13">
    <source>
        <dbReference type="Proteomes" id="UP001217089"/>
    </source>
</evidence>
<evidence type="ECO:0000256" key="11">
    <source>
        <dbReference type="SAM" id="Coils"/>
    </source>
</evidence>
<keyword evidence="8 11" id="KW-0175">Coiled coil</keyword>
<dbReference type="PANTHER" id="PTHR46822:SF1">
    <property type="entry name" value="COILED-COIL ALPHA-HELICAL ROD PROTEIN 1"/>
    <property type="match status" value="1"/>
</dbReference>
<keyword evidence="7" id="KW-0221">Differentiation</keyword>
<keyword evidence="5" id="KW-0217">Developmental protein</keyword>
<dbReference type="EMBL" id="JARBDR010000337">
    <property type="protein sequence ID" value="KAJ8314489.1"/>
    <property type="molecule type" value="Genomic_DNA"/>
</dbReference>
<evidence type="ECO:0000256" key="10">
    <source>
        <dbReference type="ARBA" id="ARBA00031932"/>
    </source>
</evidence>
<gene>
    <name evidence="12" type="ORF">KUTeg_006639</name>
</gene>
<reference evidence="12 13" key="1">
    <citation type="submission" date="2022-12" db="EMBL/GenBank/DDBJ databases">
        <title>Chromosome-level genome of Tegillarca granosa.</title>
        <authorList>
            <person name="Kim J."/>
        </authorList>
    </citation>
    <scope>NUCLEOTIDE SEQUENCE [LARGE SCALE GENOMIC DNA]</scope>
    <source>
        <strain evidence="12">Teg-2019</strain>
        <tissue evidence="12">Adductor muscle</tissue>
    </source>
</reference>
<evidence type="ECO:0000256" key="2">
    <source>
        <dbReference type="ARBA" id="ARBA00004123"/>
    </source>
</evidence>
<evidence type="ECO:0000256" key="6">
    <source>
        <dbReference type="ARBA" id="ARBA00022490"/>
    </source>
</evidence>
<evidence type="ECO:0000313" key="12">
    <source>
        <dbReference type="EMBL" id="KAJ8314489.1"/>
    </source>
</evidence>
<evidence type="ECO:0000256" key="3">
    <source>
        <dbReference type="ARBA" id="ARBA00004496"/>
    </source>
</evidence>
<organism evidence="12 13">
    <name type="scientific">Tegillarca granosa</name>
    <name type="common">Malaysian cockle</name>
    <name type="synonym">Anadara granosa</name>
    <dbReference type="NCBI Taxonomy" id="220873"/>
    <lineage>
        <taxon>Eukaryota</taxon>
        <taxon>Metazoa</taxon>
        <taxon>Spiralia</taxon>
        <taxon>Lophotrochozoa</taxon>
        <taxon>Mollusca</taxon>
        <taxon>Bivalvia</taxon>
        <taxon>Autobranchia</taxon>
        <taxon>Pteriomorphia</taxon>
        <taxon>Arcoida</taxon>
        <taxon>Arcoidea</taxon>
        <taxon>Arcidae</taxon>
        <taxon>Tegillarca</taxon>
    </lineage>
</organism>
<protein>
    <recommendedName>
        <fullName evidence="4">Coiled-coil alpha-helical rod protein 1</fullName>
    </recommendedName>
    <alternativeName>
        <fullName evidence="10">Alpha-helical coiled-coil rod protein</fullName>
    </alternativeName>
</protein>
<feature type="coiled-coil region" evidence="11">
    <location>
        <begin position="137"/>
        <end position="178"/>
    </location>
</feature>
<evidence type="ECO:0000256" key="9">
    <source>
        <dbReference type="ARBA" id="ARBA00023242"/>
    </source>
</evidence>
<dbReference type="Pfam" id="PF07111">
    <property type="entry name" value="HCR"/>
    <property type="match status" value="1"/>
</dbReference>
<dbReference type="InterPro" id="IPR009800">
    <property type="entry name" value="HCR"/>
</dbReference>
<comment type="function">
    <text evidence="1">May be a regulator of keratinocyte proliferation or differentiation.</text>
</comment>
<comment type="caution">
    <text evidence="12">The sequence shown here is derived from an EMBL/GenBank/DDBJ whole genome shotgun (WGS) entry which is preliminary data.</text>
</comment>
<name>A0ABQ9FAV9_TEGGR</name>
<feature type="coiled-coil region" evidence="11">
    <location>
        <begin position="229"/>
        <end position="284"/>
    </location>
</feature>
<dbReference type="Proteomes" id="UP001217089">
    <property type="component" value="Unassembled WGS sequence"/>
</dbReference>
<evidence type="ECO:0000256" key="5">
    <source>
        <dbReference type="ARBA" id="ARBA00022473"/>
    </source>
</evidence>
<evidence type="ECO:0000256" key="4">
    <source>
        <dbReference type="ARBA" id="ARBA00016468"/>
    </source>
</evidence>
<evidence type="ECO:0000256" key="7">
    <source>
        <dbReference type="ARBA" id="ARBA00022782"/>
    </source>
</evidence>
<dbReference type="PANTHER" id="PTHR46822">
    <property type="entry name" value="COILED-COIL ALPHA-HELICAL ROD PROTEIN 1"/>
    <property type="match status" value="1"/>
</dbReference>
<keyword evidence="9" id="KW-0539">Nucleus</keyword>
<sequence length="459" mass="53287">MKCNHREEITELEKQTTFKERQFIQTIATLEAELKTKEERYDNQIDRLSQEHQGEVEELNLMLQNLQDQLSDIKIKSRNTITELETELKELKQTSTSAIDTLQHESRSKDLTIENQQKQIIKLKNYIGDSEKAPKPAEVWRKEKETLENRLMISETDKENLESSLQLLNVRLSSMNEVLTLQESELSRNVLDRANKNKQESLLLTRWREKVFSLMVQQKSADITYKKDEQNWQEKVNDLINELASSNNQIEVLSHTLSDKQAQLDLANNSIKKLEYELTQAQQLALLLDDKRLEDRETAELLQHFSESMKLKFEENFDVLQSVFGTLKAYNQRISFASGRVEMLQGLFARRESMLKLKLDEAGKSDQAPVTAGSESPESGSHVNIELERVTKERDSLVLQLKQDSTSWNERLQNIASQYDGEINQLKQTVEELELVLQEKSQRCTSLSAELETVQLRVR</sequence>
<accession>A0ABQ9FAV9</accession>
<evidence type="ECO:0000256" key="8">
    <source>
        <dbReference type="ARBA" id="ARBA00023054"/>
    </source>
</evidence>
<feature type="coiled-coil region" evidence="11">
    <location>
        <begin position="409"/>
        <end position="457"/>
    </location>
</feature>
<proteinExistence type="predicted"/>
<keyword evidence="6" id="KW-0963">Cytoplasm</keyword>
<keyword evidence="13" id="KW-1185">Reference proteome</keyword>
<evidence type="ECO:0000256" key="1">
    <source>
        <dbReference type="ARBA" id="ARBA00003936"/>
    </source>
</evidence>